<evidence type="ECO:0000313" key="7">
    <source>
        <dbReference type="Proteomes" id="UP000664601"/>
    </source>
</evidence>
<reference evidence="6 7" key="1">
    <citation type="submission" date="2021-03" db="EMBL/GenBank/DDBJ databases">
        <title>Enterococcal diversity collection.</title>
        <authorList>
            <person name="Gilmore M.S."/>
            <person name="Schwartzman J."/>
            <person name="Van Tyne D."/>
            <person name="Martin M."/>
            <person name="Earl A.M."/>
            <person name="Manson A.L."/>
            <person name="Straub T."/>
            <person name="Salamzade R."/>
            <person name="Saavedra J."/>
            <person name="Lebreton F."/>
            <person name="Prichula J."/>
            <person name="Schaufler K."/>
            <person name="Gaca A."/>
            <person name="Sgardioli B."/>
            <person name="Wagenaar J."/>
            <person name="Strong T."/>
        </authorList>
    </citation>
    <scope>NUCLEOTIDE SEQUENCE [LARGE SCALE GENOMIC DNA]</scope>
    <source>
        <strain evidence="6 7">669A</strain>
    </source>
</reference>
<evidence type="ECO:0000259" key="5">
    <source>
        <dbReference type="PROSITE" id="PS50931"/>
    </source>
</evidence>
<evidence type="ECO:0000256" key="3">
    <source>
        <dbReference type="ARBA" id="ARBA00023125"/>
    </source>
</evidence>
<sequence length="292" mass="32501">MELRVLNYFLMVAREENITRAAQLLHVTQPTLSRQLAQLEEELGVKLFERKSHNIVLTEEGLLLRRRALEMRLLADKIKNDFSGDNQNLTGEISIGAGELMSVNELAKLIAAFRTHHPLVQFDLMSGNSEEIRDRMDQGLLEVGLLIEPVAIDKYSFVRMPQKERWGVLVPAESPLAQLATITPADLIQHPLLIAQSNPIQNELSSWFGPLAQQVNVVGTYTLLYNAAAMVRQGSGIALCLELAADYAGTTFIPLSPELNLTSVLVWKANQAFSTTTSAFIRFAEKYLKGIS</sequence>
<feature type="domain" description="HTH lysR-type" evidence="5">
    <location>
        <begin position="1"/>
        <end position="58"/>
    </location>
</feature>
<evidence type="ECO:0000256" key="2">
    <source>
        <dbReference type="ARBA" id="ARBA00023015"/>
    </source>
</evidence>
<keyword evidence="3" id="KW-0238">DNA-binding</keyword>
<dbReference type="EMBL" id="JAFREM010000020">
    <property type="protein sequence ID" value="MBO1307191.1"/>
    <property type="molecule type" value="Genomic_DNA"/>
</dbReference>
<protein>
    <submittedName>
        <fullName evidence="6">LysR family transcriptional regulator</fullName>
    </submittedName>
</protein>
<dbReference type="Proteomes" id="UP000664601">
    <property type="component" value="Unassembled WGS sequence"/>
</dbReference>
<evidence type="ECO:0000256" key="4">
    <source>
        <dbReference type="ARBA" id="ARBA00023163"/>
    </source>
</evidence>
<dbReference type="InterPro" id="IPR050950">
    <property type="entry name" value="HTH-type_LysR_regulators"/>
</dbReference>
<gene>
    <name evidence="6" type="ORF">JZO70_13520</name>
</gene>
<dbReference type="Gene3D" id="1.10.10.10">
    <property type="entry name" value="Winged helix-like DNA-binding domain superfamily/Winged helix DNA-binding domain"/>
    <property type="match status" value="1"/>
</dbReference>
<accession>A0ABS3LC27</accession>
<dbReference type="PROSITE" id="PS50931">
    <property type="entry name" value="HTH_LYSR"/>
    <property type="match status" value="1"/>
</dbReference>
<dbReference type="InterPro" id="IPR005119">
    <property type="entry name" value="LysR_subst-bd"/>
</dbReference>
<keyword evidence="2" id="KW-0805">Transcription regulation</keyword>
<dbReference type="InterPro" id="IPR036390">
    <property type="entry name" value="WH_DNA-bd_sf"/>
</dbReference>
<comment type="similarity">
    <text evidence="1">Belongs to the LysR transcriptional regulatory family.</text>
</comment>
<dbReference type="InterPro" id="IPR036388">
    <property type="entry name" value="WH-like_DNA-bd_sf"/>
</dbReference>
<dbReference type="SUPFAM" id="SSF53850">
    <property type="entry name" value="Periplasmic binding protein-like II"/>
    <property type="match status" value="1"/>
</dbReference>
<dbReference type="RefSeq" id="WP_207674119.1">
    <property type="nucleotide sequence ID" value="NZ_JAFREM010000020.1"/>
</dbReference>
<dbReference type="PRINTS" id="PR00039">
    <property type="entry name" value="HTHLYSR"/>
</dbReference>
<dbReference type="SUPFAM" id="SSF46785">
    <property type="entry name" value="Winged helix' DNA-binding domain"/>
    <property type="match status" value="1"/>
</dbReference>
<evidence type="ECO:0000256" key="1">
    <source>
        <dbReference type="ARBA" id="ARBA00009437"/>
    </source>
</evidence>
<dbReference type="PANTHER" id="PTHR30419">
    <property type="entry name" value="HTH-TYPE TRANSCRIPTIONAL REGULATOR YBHD"/>
    <property type="match status" value="1"/>
</dbReference>
<keyword evidence="7" id="KW-1185">Reference proteome</keyword>
<dbReference type="Pfam" id="PF03466">
    <property type="entry name" value="LysR_substrate"/>
    <property type="match status" value="1"/>
</dbReference>
<comment type="caution">
    <text evidence="6">The sequence shown here is derived from an EMBL/GenBank/DDBJ whole genome shotgun (WGS) entry which is preliminary data.</text>
</comment>
<dbReference type="InterPro" id="IPR000847">
    <property type="entry name" value="LysR_HTH_N"/>
</dbReference>
<evidence type="ECO:0000313" key="6">
    <source>
        <dbReference type="EMBL" id="MBO1307191.1"/>
    </source>
</evidence>
<organism evidence="6 7">
    <name type="scientific">Candidatus Enterococcus moelleringii</name>
    <dbReference type="NCBI Taxonomy" id="2815325"/>
    <lineage>
        <taxon>Bacteria</taxon>
        <taxon>Bacillati</taxon>
        <taxon>Bacillota</taxon>
        <taxon>Bacilli</taxon>
        <taxon>Lactobacillales</taxon>
        <taxon>Enterococcaceae</taxon>
        <taxon>Enterococcus</taxon>
    </lineage>
</organism>
<dbReference type="Gene3D" id="3.40.190.290">
    <property type="match status" value="1"/>
</dbReference>
<dbReference type="Pfam" id="PF00126">
    <property type="entry name" value="HTH_1"/>
    <property type="match status" value="1"/>
</dbReference>
<name>A0ABS3LC27_9ENTE</name>
<keyword evidence="4" id="KW-0804">Transcription</keyword>
<dbReference type="CDD" id="cd05466">
    <property type="entry name" value="PBP2_LTTR_substrate"/>
    <property type="match status" value="1"/>
</dbReference>
<dbReference type="PANTHER" id="PTHR30419:SF8">
    <property type="entry name" value="NITROGEN ASSIMILATION TRANSCRIPTIONAL ACTIVATOR-RELATED"/>
    <property type="match status" value="1"/>
</dbReference>
<proteinExistence type="inferred from homology"/>